<dbReference type="CDD" id="cd14083">
    <property type="entry name" value="STKc_CaMKI"/>
    <property type="match status" value="1"/>
</dbReference>
<evidence type="ECO:0000256" key="1">
    <source>
        <dbReference type="ARBA" id="ARBA00022527"/>
    </source>
</evidence>
<keyword evidence="10" id="KW-1185">Reference proteome</keyword>
<sequence length="554" mass="61823">MWVSKGGVIHEDLVGGFPADDDVESEAGQEEVCVCDALEKADHLRSTLLAMPQSFFFINKGVRISLHLCDTYVVRNNWQRGSVGPTFFCSLALDYEKKNDGENEEDVVVEEEEEEEEAVAKGGKKREASEESGGKRAAGAESCSTLRSPSPSPSTPLFCLLLSPLLLLLLLFPTASNEPLLSVFSVHSLLLLLLLLPGSSKLRTMPLFKRREGTAPASNATIRDKYEFRDVLGTGAFSKVFLTESKCEPGQMYAVKCIDKKALKGKEESLENEIKVLRKLRHPNIVQLFDTYDEKQYVYLVMELVTGGELFDRIVAKGSYTEQDASNLIRQVLEAVSFMHDNGVVHRDLKPENLLYYNQDEDSKIMISDFGLSKTEDSGVMATACGTPGYVAPEVLQQKPYGKAVDVWSIGVIAYILLCGYPPFYDESDANLFAQIIKGEYEFDAPYWDQISDSAKDFISHLMCCDPEQRFTCQHALAHPWISGNTAYTHDIHGTVAVHLKKSLAKRNWKKAYNAAAAIRQLQMLRLSSNSNRLNKQAQQQQQPQPQPTPVFHA</sequence>
<keyword evidence="2" id="KW-0808">Transferase</keyword>
<dbReference type="PANTHER" id="PTHR24347">
    <property type="entry name" value="SERINE/THREONINE-PROTEIN KINASE"/>
    <property type="match status" value="1"/>
</dbReference>
<evidence type="ECO:0000313" key="9">
    <source>
        <dbReference type="EnsemblMetazoa" id="CJA08075a.1"/>
    </source>
</evidence>
<dbReference type="InterPro" id="IPR017441">
    <property type="entry name" value="Protein_kinase_ATP_BS"/>
</dbReference>
<organism evidence="9 10">
    <name type="scientific">Caenorhabditis japonica</name>
    <dbReference type="NCBI Taxonomy" id="281687"/>
    <lineage>
        <taxon>Eukaryota</taxon>
        <taxon>Metazoa</taxon>
        <taxon>Ecdysozoa</taxon>
        <taxon>Nematoda</taxon>
        <taxon>Chromadorea</taxon>
        <taxon>Rhabditida</taxon>
        <taxon>Rhabditina</taxon>
        <taxon>Rhabditomorpha</taxon>
        <taxon>Rhabditoidea</taxon>
        <taxon>Rhabditidae</taxon>
        <taxon>Peloderinae</taxon>
        <taxon>Caenorhabditis</taxon>
    </lineage>
</organism>
<dbReference type="PROSITE" id="PS50011">
    <property type="entry name" value="PROTEIN_KINASE_DOM"/>
    <property type="match status" value="1"/>
</dbReference>
<dbReference type="AlphaFoldDB" id="A0A8R1DPL1"/>
<dbReference type="SMART" id="SM00220">
    <property type="entry name" value="S_TKc"/>
    <property type="match status" value="1"/>
</dbReference>
<name>A0A8R1DPL1_CAEJA</name>
<evidence type="ECO:0000256" key="5">
    <source>
        <dbReference type="ARBA" id="ARBA00022840"/>
    </source>
</evidence>
<dbReference type="Gene3D" id="1.10.510.10">
    <property type="entry name" value="Transferase(Phosphotransferase) domain 1"/>
    <property type="match status" value="1"/>
</dbReference>
<feature type="binding site" evidence="6">
    <location>
        <position position="256"/>
    </location>
    <ligand>
        <name>ATP</name>
        <dbReference type="ChEBI" id="CHEBI:30616"/>
    </ligand>
</feature>
<dbReference type="Pfam" id="PF00069">
    <property type="entry name" value="Pkinase"/>
    <property type="match status" value="1"/>
</dbReference>
<keyword evidence="5 6" id="KW-0067">ATP-binding</keyword>
<dbReference type="FunFam" id="1.10.510.10:FF:000026">
    <property type="entry name" value="Calcium/calmodulin-dependent protein kinase type 1"/>
    <property type="match status" value="1"/>
</dbReference>
<dbReference type="PROSITE" id="PS00107">
    <property type="entry name" value="PROTEIN_KINASE_ATP"/>
    <property type="match status" value="1"/>
</dbReference>
<dbReference type="InterPro" id="IPR011009">
    <property type="entry name" value="Kinase-like_dom_sf"/>
</dbReference>
<evidence type="ECO:0000256" key="6">
    <source>
        <dbReference type="PROSITE-ProRule" id="PRU10141"/>
    </source>
</evidence>
<dbReference type="EnsemblMetazoa" id="CJA08075a.1">
    <property type="protein sequence ID" value="CJA08075a.1"/>
    <property type="gene ID" value="WBGene00127279"/>
</dbReference>
<keyword evidence="3 6" id="KW-0547">Nucleotide-binding</keyword>
<feature type="compositionally biased region" description="Pro residues" evidence="7">
    <location>
        <begin position="545"/>
        <end position="554"/>
    </location>
</feature>
<dbReference type="InterPro" id="IPR008271">
    <property type="entry name" value="Ser/Thr_kinase_AS"/>
</dbReference>
<feature type="region of interest" description="Disordered" evidence="7">
    <location>
        <begin position="532"/>
        <end position="554"/>
    </location>
</feature>
<proteinExistence type="predicted"/>
<keyword evidence="4" id="KW-0418">Kinase</keyword>
<evidence type="ECO:0000256" key="2">
    <source>
        <dbReference type="ARBA" id="ARBA00022679"/>
    </source>
</evidence>
<feature type="domain" description="Protein kinase" evidence="8">
    <location>
        <begin position="226"/>
        <end position="482"/>
    </location>
</feature>
<dbReference type="SUPFAM" id="SSF56112">
    <property type="entry name" value="Protein kinase-like (PK-like)"/>
    <property type="match status" value="1"/>
</dbReference>
<reference evidence="10" key="1">
    <citation type="submission" date="2010-08" db="EMBL/GenBank/DDBJ databases">
        <authorList>
            <consortium name="Caenorhabditis japonica Sequencing Consortium"/>
            <person name="Wilson R.K."/>
        </authorList>
    </citation>
    <scope>NUCLEOTIDE SEQUENCE [LARGE SCALE GENOMIC DNA]</scope>
    <source>
        <strain evidence="10">DF5081</strain>
    </source>
</reference>
<evidence type="ECO:0000256" key="7">
    <source>
        <dbReference type="SAM" id="MobiDB-lite"/>
    </source>
</evidence>
<dbReference type="Proteomes" id="UP000005237">
    <property type="component" value="Unassembled WGS sequence"/>
</dbReference>
<dbReference type="PROSITE" id="PS00108">
    <property type="entry name" value="PROTEIN_KINASE_ST"/>
    <property type="match status" value="1"/>
</dbReference>
<dbReference type="InterPro" id="IPR000719">
    <property type="entry name" value="Prot_kinase_dom"/>
</dbReference>
<dbReference type="Gene3D" id="3.30.200.20">
    <property type="entry name" value="Phosphorylase Kinase, domain 1"/>
    <property type="match status" value="1"/>
</dbReference>
<reference evidence="9" key="2">
    <citation type="submission" date="2022-06" db="UniProtKB">
        <authorList>
            <consortium name="EnsemblMetazoa"/>
        </authorList>
    </citation>
    <scope>IDENTIFICATION</scope>
    <source>
        <strain evidence="9">DF5081</strain>
    </source>
</reference>
<dbReference type="GO" id="GO:0004674">
    <property type="term" value="F:protein serine/threonine kinase activity"/>
    <property type="evidence" value="ECO:0007669"/>
    <property type="project" value="UniProtKB-KW"/>
</dbReference>
<keyword evidence="1" id="KW-0723">Serine/threonine-protein kinase</keyword>
<evidence type="ECO:0000256" key="3">
    <source>
        <dbReference type="ARBA" id="ARBA00022741"/>
    </source>
</evidence>
<feature type="compositionally biased region" description="Low complexity" evidence="7">
    <location>
        <begin position="142"/>
        <end position="151"/>
    </location>
</feature>
<protein>
    <submittedName>
        <fullName evidence="9">Protein kinase domain-containing protein</fullName>
    </submittedName>
</protein>
<accession>A0A8R1DPL1</accession>
<evidence type="ECO:0000259" key="8">
    <source>
        <dbReference type="PROSITE" id="PS50011"/>
    </source>
</evidence>
<dbReference type="GO" id="GO:0005524">
    <property type="term" value="F:ATP binding"/>
    <property type="evidence" value="ECO:0007669"/>
    <property type="project" value="UniProtKB-UniRule"/>
</dbReference>
<feature type="compositionally biased region" description="Basic and acidic residues" evidence="7">
    <location>
        <begin position="125"/>
        <end position="134"/>
    </location>
</feature>
<dbReference type="FunFam" id="3.30.200.20:FF:000315">
    <property type="entry name" value="Calcium-dependent protein kinase 3"/>
    <property type="match status" value="1"/>
</dbReference>
<feature type="compositionally biased region" description="Acidic residues" evidence="7">
    <location>
        <begin position="102"/>
        <end position="117"/>
    </location>
</feature>
<evidence type="ECO:0000313" key="10">
    <source>
        <dbReference type="Proteomes" id="UP000005237"/>
    </source>
</evidence>
<feature type="region of interest" description="Disordered" evidence="7">
    <location>
        <begin position="102"/>
        <end position="151"/>
    </location>
</feature>
<evidence type="ECO:0000256" key="4">
    <source>
        <dbReference type="ARBA" id="ARBA00022777"/>
    </source>
</evidence>